<evidence type="ECO:0000313" key="6">
    <source>
        <dbReference type="Proteomes" id="UP000614601"/>
    </source>
</evidence>
<sequence length="607" mass="67838">MARVAGFDLGTTYSCVGVYQHGKVKILANGYGNQTLPSCASFTDSDRLAGEAAYEMTTRNYENTVFNAKRLIGRKFSDSTVQSDIKNWPYKVINDNGNPKFQVKYKNEINTYSPEQISAMVLGEMKQLAEDCLGGALTGVVIKVPAYFNDAQRECTRTAAEIAGLNVLRIINEPTAAAIAFGHEQNVSGTKNVLVYDLGGGTFDVSIVTIRDKTYQVRAVGGHTHLGGEDFDIDLMNYMVDEFKAKYNMDMTPNKRSMSRLKRECERAKRQLSFATKVGFDLPSIFDGEDLDTTISRAKFENLIVNRLEDSMKIVENVLRDAKMNKREIDDVILVGGSSRIPMSQQMLSRMFEGKELNKSVHPDEAVAYGAAVQAAILAGDQSADLKKFKIIDVTPMSLGIEVRGGHMSTVIKGNTPIPVKISHCFNTPVDNCTKVSIIVYEGERAMVKDNHLLKAFDLDGLPSVPRGYPVIVTFDINEDGVLKVTAFDSKTGITASVTITDFNMFLSKEEVQKLKDNEEIYKREKHESRQTQDARHTLEKFCFDQLRELKLRDAGDQSENGEIMGKCHRTLEWLDNNPMAKRSEFEDRLREMEDLCACFHSSLVIS</sequence>
<dbReference type="PROSITE" id="PS00329">
    <property type="entry name" value="HSP70_2"/>
    <property type="match status" value="1"/>
</dbReference>
<protein>
    <recommendedName>
        <fullName evidence="7">Heat shock protein 70</fullName>
    </recommendedName>
</protein>
<proteinExistence type="inferred from homology"/>
<dbReference type="PANTHER" id="PTHR19375">
    <property type="entry name" value="HEAT SHOCK PROTEIN 70KDA"/>
    <property type="match status" value="1"/>
</dbReference>
<evidence type="ECO:0008006" key="7">
    <source>
        <dbReference type="Google" id="ProtNLM"/>
    </source>
</evidence>
<name>A0A811L5H3_9BILA</name>
<dbReference type="AlphaFoldDB" id="A0A811L5H3"/>
<dbReference type="InterPro" id="IPR029047">
    <property type="entry name" value="HSP70_peptide-bd_sf"/>
</dbReference>
<evidence type="ECO:0000256" key="2">
    <source>
        <dbReference type="ARBA" id="ARBA00022741"/>
    </source>
</evidence>
<dbReference type="SUPFAM" id="SSF53067">
    <property type="entry name" value="Actin-like ATPase domain"/>
    <property type="match status" value="2"/>
</dbReference>
<evidence type="ECO:0000256" key="1">
    <source>
        <dbReference type="ARBA" id="ARBA00007381"/>
    </source>
</evidence>
<dbReference type="FunFam" id="3.90.640.10:FF:000010">
    <property type="entry name" value="heat shock 70 kDa protein 14"/>
    <property type="match status" value="1"/>
</dbReference>
<dbReference type="Gene3D" id="2.60.34.10">
    <property type="entry name" value="Substrate Binding Domain Of DNAk, Chain A, domain 1"/>
    <property type="match status" value="1"/>
</dbReference>
<dbReference type="GO" id="GO:0140662">
    <property type="term" value="F:ATP-dependent protein folding chaperone"/>
    <property type="evidence" value="ECO:0007669"/>
    <property type="project" value="InterPro"/>
</dbReference>
<dbReference type="GO" id="GO:0005524">
    <property type="term" value="F:ATP binding"/>
    <property type="evidence" value="ECO:0007669"/>
    <property type="project" value="UniProtKB-KW"/>
</dbReference>
<dbReference type="EMBL" id="CAJFDH010000005">
    <property type="protein sequence ID" value="CAD5223512.1"/>
    <property type="molecule type" value="Genomic_DNA"/>
</dbReference>
<dbReference type="CDD" id="cd24028">
    <property type="entry name" value="ASKHA_NBD_HSP70_HSPA1-like"/>
    <property type="match status" value="1"/>
</dbReference>
<dbReference type="Proteomes" id="UP000614601">
    <property type="component" value="Unassembled WGS sequence"/>
</dbReference>
<keyword evidence="2 4" id="KW-0547">Nucleotide-binding</keyword>
<organism evidence="5 6">
    <name type="scientific">Bursaphelenchus okinawaensis</name>
    <dbReference type="NCBI Taxonomy" id="465554"/>
    <lineage>
        <taxon>Eukaryota</taxon>
        <taxon>Metazoa</taxon>
        <taxon>Ecdysozoa</taxon>
        <taxon>Nematoda</taxon>
        <taxon>Chromadorea</taxon>
        <taxon>Rhabditida</taxon>
        <taxon>Tylenchina</taxon>
        <taxon>Tylenchomorpha</taxon>
        <taxon>Aphelenchoidea</taxon>
        <taxon>Aphelenchoididae</taxon>
        <taxon>Bursaphelenchus</taxon>
    </lineage>
</organism>
<keyword evidence="6" id="KW-1185">Reference proteome</keyword>
<dbReference type="InterPro" id="IPR043129">
    <property type="entry name" value="ATPase_NBD"/>
</dbReference>
<dbReference type="SUPFAM" id="SSF100934">
    <property type="entry name" value="Heat shock protein 70kD (HSP70), C-terminal subdomain"/>
    <property type="match status" value="1"/>
</dbReference>
<dbReference type="InterPro" id="IPR018181">
    <property type="entry name" value="Heat_shock_70_CS"/>
</dbReference>
<comment type="caution">
    <text evidence="5">The sequence shown here is derived from an EMBL/GenBank/DDBJ whole genome shotgun (WGS) entry which is preliminary data.</text>
</comment>
<accession>A0A811L5H3</accession>
<dbReference type="SUPFAM" id="SSF100920">
    <property type="entry name" value="Heat shock protein 70kD (HSP70), peptide-binding domain"/>
    <property type="match status" value="1"/>
</dbReference>
<dbReference type="InterPro" id="IPR029048">
    <property type="entry name" value="HSP70_C_sf"/>
</dbReference>
<evidence type="ECO:0000256" key="4">
    <source>
        <dbReference type="RuleBase" id="RU003322"/>
    </source>
</evidence>
<dbReference type="FunFam" id="3.30.30.30:FF:000001">
    <property type="entry name" value="heat shock 70 kDa protein-like"/>
    <property type="match status" value="1"/>
</dbReference>
<evidence type="ECO:0000256" key="3">
    <source>
        <dbReference type="ARBA" id="ARBA00022840"/>
    </source>
</evidence>
<dbReference type="Gene3D" id="3.90.640.10">
    <property type="entry name" value="Actin, Chain A, domain 4"/>
    <property type="match status" value="1"/>
</dbReference>
<dbReference type="Proteomes" id="UP000783686">
    <property type="component" value="Unassembled WGS sequence"/>
</dbReference>
<dbReference type="EMBL" id="CAJFCW020000005">
    <property type="protein sequence ID" value="CAG9118085.1"/>
    <property type="molecule type" value="Genomic_DNA"/>
</dbReference>
<comment type="similarity">
    <text evidence="1 4">Belongs to the heat shock protein 70 family.</text>
</comment>
<gene>
    <name evidence="5" type="ORF">BOKJ2_LOCUS10282</name>
</gene>
<dbReference type="Gene3D" id="1.20.1270.10">
    <property type="match status" value="1"/>
</dbReference>
<keyword evidence="3 4" id="KW-0067">ATP-binding</keyword>
<dbReference type="Gene3D" id="3.30.420.40">
    <property type="match status" value="2"/>
</dbReference>
<dbReference type="GO" id="GO:0006950">
    <property type="term" value="P:response to stress"/>
    <property type="evidence" value="ECO:0007669"/>
    <property type="project" value="UniProtKB-ARBA"/>
</dbReference>
<dbReference type="Gene3D" id="3.30.30.30">
    <property type="match status" value="1"/>
</dbReference>
<dbReference type="OrthoDB" id="2401965at2759"/>
<dbReference type="InterPro" id="IPR013126">
    <property type="entry name" value="Hsp_70_fam"/>
</dbReference>
<evidence type="ECO:0000313" key="5">
    <source>
        <dbReference type="EMBL" id="CAD5223512.1"/>
    </source>
</evidence>
<reference evidence="5" key="1">
    <citation type="submission" date="2020-09" db="EMBL/GenBank/DDBJ databases">
        <authorList>
            <person name="Kikuchi T."/>
        </authorList>
    </citation>
    <scope>NUCLEOTIDE SEQUENCE</scope>
    <source>
        <strain evidence="5">SH1</strain>
    </source>
</reference>
<dbReference type="PRINTS" id="PR00301">
    <property type="entry name" value="HEATSHOCK70"/>
</dbReference>
<dbReference type="Pfam" id="PF00012">
    <property type="entry name" value="HSP70"/>
    <property type="match status" value="1"/>
</dbReference>